<gene>
    <name evidence="1" type="ORF">CIRG_10293</name>
</gene>
<dbReference type="EMBL" id="DS028103">
    <property type="protein sequence ID" value="KMP02471.1"/>
    <property type="molecule type" value="Genomic_DNA"/>
</dbReference>
<protein>
    <submittedName>
        <fullName evidence="1">Uncharacterized protein</fullName>
    </submittedName>
</protein>
<evidence type="ECO:0000313" key="2">
    <source>
        <dbReference type="Proteomes" id="UP000054565"/>
    </source>
</evidence>
<name>A0A0J6Y1E8_COCIT</name>
<evidence type="ECO:0000313" key="1">
    <source>
        <dbReference type="EMBL" id="KMP02471.1"/>
    </source>
</evidence>
<proteinExistence type="predicted"/>
<dbReference type="Proteomes" id="UP000054565">
    <property type="component" value="Unassembled WGS sequence"/>
</dbReference>
<sequence length="118" mass="13203">MITSSHFMALAPLKGDRANERTSQPPNLTVATFDSQERIWVLVDQSTAAATDLPVSSGSDKNAPVIPGFDAHLKLWRHRPVYTELETLVFNYVSVIGLGEWLTGWERSLEQLRAARRP</sequence>
<dbReference type="AlphaFoldDB" id="A0A0J6Y1E8"/>
<reference evidence="2" key="1">
    <citation type="journal article" date="2010" name="Genome Res.">
        <title>Population genomic sequencing of Coccidioides fungi reveals recent hybridization and transposon control.</title>
        <authorList>
            <person name="Neafsey D.E."/>
            <person name="Barker B.M."/>
            <person name="Sharpton T.J."/>
            <person name="Stajich J.E."/>
            <person name="Park D.J."/>
            <person name="Whiston E."/>
            <person name="Hung C.-Y."/>
            <person name="McMahan C."/>
            <person name="White J."/>
            <person name="Sykes S."/>
            <person name="Heiman D."/>
            <person name="Young S."/>
            <person name="Zeng Q."/>
            <person name="Abouelleil A."/>
            <person name="Aftuck L."/>
            <person name="Bessette D."/>
            <person name="Brown A."/>
            <person name="FitzGerald M."/>
            <person name="Lui A."/>
            <person name="Macdonald J.P."/>
            <person name="Priest M."/>
            <person name="Orbach M.J."/>
            <person name="Galgiani J.N."/>
            <person name="Kirkland T.N."/>
            <person name="Cole G.T."/>
            <person name="Birren B.W."/>
            <person name="Henn M.R."/>
            <person name="Taylor J.W."/>
            <person name="Rounsley S.D."/>
        </authorList>
    </citation>
    <scope>NUCLEOTIDE SEQUENCE [LARGE SCALE GENOMIC DNA]</scope>
    <source>
        <strain evidence="2">RMSCC 2394</strain>
    </source>
</reference>
<organism evidence="1 2">
    <name type="scientific">Coccidioides immitis RMSCC 2394</name>
    <dbReference type="NCBI Taxonomy" id="404692"/>
    <lineage>
        <taxon>Eukaryota</taxon>
        <taxon>Fungi</taxon>
        <taxon>Dikarya</taxon>
        <taxon>Ascomycota</taxon>
        <taxon>Pezizomycotina</taxon>
        <taxon>Eurotiomycetes</taxon>
        <taxon>Eurotiomycetidae</taxon>
        <taxon>Onygenales</taxon>
        <taxon>Onygenaceae</taxon>
        <taxon>Coccidioides</taxon>
    </lineage>
</organism>
<accession>A0A0J6Y1E8</accession>